<keyword evidence="1" id="KW-1133">Transmembrane helix</keyword>
<feature type="domain" description="DUF4401" evidence="2">
    <location>
        <begin position="32"/>
        <end position="358"/>
    </location>
</feature>
<feature type="transmembrane region" description="Helical" evidence="1">
    <location>
        <begin position="132"/>
        <end position="150"/>
    </location>
</feature>
<dbReference type="Proteomes" id="UP000245539">
    <property type="component" value="Unassembled WGS sequence"/>
</dbReference>
<protein>
    <recommendedName>
        <fullName evidence="2">DUF4401 domain-containing protein</fullName>
    </recommendedName>
</protein>
<dbReference type="InterPro" id="IPR025513">
    <property type="entry name" value="DUF4401"/>
</dbReference>
<evidence type="ECO:0000259" key="2">
    <source>
        <dbReference type="Pfam" id="PF14351"/>
    </source>
</evidence>
<feature type="transmembrane region" description="Helical" evidence="1">
    <location>
        <begin position="65"/>
        <end position="83"/>
    </location>
</feature>
<dbReference type="Pfam" id="PF14351">
    <property type="entry name" value="DUF4401"/>
    <property type="match status" value="1"/>
</dbReference>
<dbReference type="EMBL" id="QGKM01000013">
    <property type="protein sequence ID" value="PWQ99196.1"/>
    <property type="molecule type" value="Genomic_DNA"/>
</dbReference>
<name>A0A317CL13_9GAMM</name>
<feature type="transmembrane region" description="Helical" evidence="1">
    <location>
        <begin position="341"/>
        <end position="357"/>
    </location>
</feature>
<keyword evidence="1" id="KW-0472">Membrane</keyword>
<evidence type="ECO:0000256" key="1">
    <source>
        <dbReference type="SAM" id="Phobius"/>
    </source>
</evidence>
<reference evidence="3 4" key="1">
    <citation type="submission" date="2018-05" db="EMBL/GenBank/DDBJ databases">
        <title>Leucothrix arctica sp. nov., isolated from Arctic seawater.</title>
        <authorList>
            <person name="Choi A."/>
            <person name="Baek K."/>
        </authorList>
    </citation>
    <scope>NUCLEOTIDE SEQUENCE [LARGE SCALE GENOMIC DNA]</scope>
    <source>
        <strain evidence="3 4">JCM 18388</strain>
    </source>
</reference>
<dbReference type="AlphaFoldDB" id="A0A317CL13"/>
<feature type="transmembrane region" description="Helical" evidence="1">
    <location>
        <begin position="201"/>
        <end position="222"/>
    </location>
</feature>
<feature type="transmembrane region" description="Helical" evidence="1">
    <location>
        <begin position="242"/>
        <end position="263"/>
    </location>
</feature>
<accession>A0A317CL13</accession>
<feature type="transmembrane region" description="Helical" evidence="1">
    <location>
        <begin position="312"/>
        <end position="332"/>
    </location>
</feature>
<sequence>MKKSSHSLLWQKLLTQGLVTGEEPEFNDDTAPWYVRTMLGIAGWVGAILLLGALFGGFALLTDSAVVAGMLGAGACLVAVIIYRATHHNDFAKQFAFAVSLAGQALLVYSILKGLNLFQDTEAFISRVRQVAMVLVVLQSILFLVVPNILHRTWSALIGVGAAVFLLNQYGLYPFTLAITLAAGTMLWLQEFHWARYGEMLRALGYSLIIVSISHLLTQNHFWDDGRFWQNVFGIQSLGGAVGEWLASLCLGVILIALVFVLLKRGEIALGSSISIASLVLAVLVTLIGLQAPGITVGIVVVLLGYSRGNTILTGLGLVTLVVFISQFYYLLHLTLLQKSILLFGSGLVLLAVRQVLKHFWPKGAADA</sequence>
<feature type="transmembrane region" description="Helical" evidence="1">
    <location>
        <begin position="95"/>
        <end position="112"/>
    </location>
</feature>
<feature type="transmembrane region" description="Helical" evidence="1">
    <location>
        <begin position="33"/>
        <end position="58"/>
    </location>
</feature>
<feature type="transmembrane region" description="Helical" evidence="1">
    <location>
        <begin position="275"/>
        <end position="306"/>
    </location>
</feature>
<dbReference type="OrthoDB" id="8527955at2"/>
<feature type="transmembrane region" description="Helical" evidence="1">
    <location>
        <begin position="170"/>
        <end position="189"/>
    </location>
</feature>
<comment type="caution">
    <text evidence="3">The sequence shown here is derived from an EMBL/GenBank/DDBJ whole genome shotgun (WGS) entry which is preliminary data.</text>
</comment>
<evidence type="ECO:0000313" key="3">
    <source>
        <dbReference type="EMBL" id="PWQ99196.1"/>
    </source>
</evidence>
<gene>
    <name evidence="3" type="ORF">DKW60_07145</name>
</gene>
<evidence type="ECO:0000313" key="4">
    <source>
        <dbReference type="Proteomes" id="UP000245539"/>
    </source>
</evidence>
<dbReference type="RefSeq" id="WP_109836957.1">
    <property type="nucleotide sequence ID" value="NZ_QGKM01000013.1"/>
</dbReference>
<proteinExistence type="predicted"/>
<organism evidence="3 4">
    <name type="scientific">Leucothrix pacifica</name>
    <dbReference type="NCBI Taxonomy" id="1247513"/>
    <lineage>
        <taxon>Bacteria</taxon>
        <taxon>Pseudomonadati</taxon>
        <taxon>Pseudomonadota</taxon>
        <taxon>Gammaproteobacteria</taxon>
        <taxon>Thiotrichales</taxon>
        <taxon>Thiotrichaceae</taxon>
        <taxon>Leucothrix</taxon>
    </lineage>
</organism>
<keyword evidence="4" id="KW-1185">Reference proteome</keyword>
<keyword evidence="1" id="KW-0812">Transmembrane</keyword>